<dbReference type="EMBL" id="MN739031">
    <property type="protein sequence ID" value="QHT36170.1"/>
    <property type="molecule type" value="Genomic_DNA"/>
</dbReference>
<keyword evidence="3" id="KW-0812">Transmembrane</keyword>
<keyword evidence="3" id="KW-1133">Transmembrane helix</keyword>
<feature type="compositionally biased region" description="Low complexity" evidence="2">
    <location>
        <begin position="328"/>
        <end position="370"/>
    </location>
</feature>
<feature type="compositionally biased region" description="Polar residues" evidence="2">
    <location>
        <begin position="43"/>
        <end position="58"/>
    </location>
</feature>
<dbReference type="AlphaFoldDB" id="A0A6C0F8F7"/>
<evidence type="ECO:0000256" key="1">
    <source>
        <dbReference type="SAM" id="Coils"/>
    </source>
</evidence>
<evidence type="ECO:0000256" key="2">
    <source>
        <dbReference type="SAM" id="MobiDB-lite"/>
    </source>
</evidence>
<proteinExistence type="predicted"/>
<keyword evidence="3" id="KW-0472">Membrane</keyword>
<feature type="region of interest" description="Disordered" evidence="2">
    <location>
        <begin position="328"/>
        <end position="371"/>
    </location>
</feature>
<name>A0A6C0F8F7_9ZZZZ</name>
<feature type="coiled-coil region" evidence="1">
    <location>
        <begin position="161"/>
        <end position="188"/>
    </location>
</feature>
<protein>
    <submittedName>
        <fullName evidence="4">Uncharacterized protein</fullName>
    </submittedName>
</protein>
<feature type="transmembrane region" description="Helical" evidence="3">
    <location>
        <begin position="211"/>
        <end position="232"/>
    </location>
</feature>
<evidence type="ECO:0000256" key="3">
    <source>
        <dbReference type="SAM" id="Phobius"/>
    </source>
</evidence>
<accession>A0A6C0F8F7</accession>
<evidence type="ECO:0000313" key="4">
    <source>
        <dbReference type="EMBL" id="QHT36170.1"/>
    </source>
</evidence>
<feature type="transmembrane region" description="Helical" evidence="3">
    <location>
        <begin position="238"/>
        <end position="260"/>
    </location>
</feature>
<sequence length="401" mass="44392">MNQYTSCTEPTNETDCNNAYINALGPKQVNACTWDPNTSKCYTTSMGPPNPDYNNGRSPINDDRPRSDYTPIPGDNGANYQKMNERSEQTLTDIQSLQAIEKELYANLEKNNGKNVLTPEEKTQIINKINEISQMRINLYATLKNGYSFYQKNVASSRNTLQEQSQAVNIVEQELNESKKKLQLLEDEKYNKLRLVEINTYYGKTYNAHAAIMKIVVAVCVPVLILAILSNNQIIPRIWYGLLSAIIIIFGVVLIGYILLNLYNRSNTNFDEYEWKFNSSDVQSSGTTNSNNSSPWSIPGVTCVGEMCCSDGMYYDTTAEKCEIGPDPNAGTTTTTTDPVTGITTTSTIPSTTTSANTTTTSPATAPTSGQESFMSAINKAMKVSSLESFNNYNLTNNASF</sequence>
<reference evidence="4" key="1">
    <citation type="journal article" date="2020" name="Nature">
        <title>Giant virus diversity and host interactions through global metagenomics.</title>
        <authorList>
            <person name="Schulz F."/>
            <person name="Roux S."/>
            <person name="Paez-Espino D."/>
            <person name="Jungbluth S."/>
            <person name="Walsh D.A."/>
            <person name="Denef V.J."/>
            <person name="McMahon K.D."/>
            <person name="Konstantinidis K.T."/>
            <person name="Eloe-Fadrosh E.A."/>
            <person name="Kyrpides N.C."/>
            <person name="Woyke T."/>
        </authorList>
    </citation>
    <scope>NUCLEOTIDE SEQUENCE</scope>
    <source>
        <strain evidence="4">GVMAG-M-3300009182-46</strain>
    </source>
</reference>
<organism evidence="4">
    <name type="scientific">viral metagenome</name>
    <dbReference type="NCBI Taxonomy" id="1070528"/>
    <lineage>
        <taxon>unclassified sequences</taxon>
        <taxon>metagenomes</taxon>
        <taxon>organismal metagenomes</taxon>
    </lineage>
</organism>
<keyword evidence="1" id="KW-0175">Coiled coil</keyword>
<feature type="region of interest" description="Disordered" evidence="2">
    <location>
        <begin position="43"/>
        <end position="78"/>
    </location>
</feature>